<keyword evidence="4" id="KW-1185">Reference proteome</keyword>
<dbReference type="AlphaFoldDB" id="A0A2V0NJY6"/>
<feature type="compositionally biased region" description="Polar residues" evidence="1">
    <location>
        <begin position="80"/>
        <end position="99"/>
    </location>
</feature>
<protein>
    <submittedName>
        <fullName evidence="3">Uncharacterized protein</fullName>
    </submittedName>
</protein>
<dbReference type="InParanoid" id="A0A2V0NJY6"/>
<feature type="compositionally biased region" description="Low complexity" evidence="1">
    <location>
        <begin position="122"/>
        <end position="134"/>
    </location>
</feature>
<evidence type="ECO:0000256" key="2">
    <source>
        <dbReference type="SAM" id="SignalP"/>
    </source>
</evidence>
<feature type="chain" id="PRO_5016052738" evidence="2">
    <location>
        <begin position="29"/>
        <end position="147"/>
    </location>
</feature>
<keyword evidence="2" id="KW-0732">Signal</keyword>
<dbReference type="Proteomes" id="UP000247498">
    <property type="component" value="Unassembled WGS sequence"/>
</dbReference>
<evidence type="ECO:0000256" key="1">
    <source>
        <dbReference type="SAM" id="MobiDB-lite"/>
    </source>
</evidence>
<feature type="signal peptide" evidence="2">
    <location>
        <begin position="1"/>
        <end position="28"/>
    </location>
</feature>
<comment type="caution">
    <text evidence="3">The sequence shown here is derived from an EMBL/GenBank/DDBJ whole genome shotgun (WGS) entry which is preliminary data.</text>
</comment>
<evidence type="ECO:0000313" key="3">
    <source>
        <dbReference type="EMBL" id="GBF87571.1"/>
    </source>
</evidence>
<sequence length="147" mass="14993">MQRLLRALQAAFLAVIATMLCCGSGAQARRLRSSGGGPIGAELAAPRALGIGTGRHLLGSGYLDSWSSRELPVPRDVPTYSPTRATPQSATSYNYQSGSVPAGRMNGPIMDSSGSAGGAWRGGASTSASSSSSSGWGGYPQPYGGRR</sequence>
<gene>
    <name evidence="3" type="ORF">Rsub_00282</name>
</gene>
<dbReference type="EMBL" id="BDRX01000001">
    <property type="protein sequence ID" value="GBF87571.1"/>
    <property type="molecule type" value="Genomic_DNA"/>
</dbReference>
<accession>A0A2V0NJY6</accession>
<organism evidence="3 4">
    <name type="scientific">Raphidocelis subcapitata</name>
    <dbReference type="NCBI Taxonomy" id="307507"/>
    <lineage>
        <taxon>Eukaryota</taxon>
        <taxon>Viridiplantae</taxon>
        <taxon>Chlorophyta</taxon>
        <taxon>core chlorophytes</taxon>
        <taxon>Chlorophyceae</taxon>
        <taxon>CS clade</taxon>
        <taxon>Sphaeropleales</taxon>
        <taxon>Selenastraceae</taxon>
        <taxon>Raphidocelis</taxon>
    </lineage>
</organism>
<reference evidence="3 4" key="1">
    <citation type="journal article" date="2018" name="Sci. Rep.">
        <title>Raphidocelis subcapitata (=Pseudokirchneriella subcapitata) provides an insight into genome evolution and environmental adaptations in the Sphaeropleales.</title>
        <authorList>
            <person name="Suzuki S."/>
            <person name="Yamaguchi H."/>
            <person name="Nakajima N."/>
            <person name="Kawachi M."/>
        </authorList>
    </citation>
    <scope>NUCLEOTIDE SEQUENCE [LARGE SCALE GENOMIC DNA]</scope>
    <source>
        <strain evidence="3 4">NIES-35</strain>
    </source>
</reference>
<feature type="region of interest" description="Disordered" evidence="1">
    <location>
        <begin position="73"/>
        <end position="147"/>
    </location>
</feature>
<name>A0A2V0NJY6_9CHLO</name>
<proteinExistence type="predicted"/>
<evidence type="ECO:0000313" key="4">
    <source>
        <dbReference type="Proteomes" id="UP000247498"/>
    </source>
</evidence>